<feature type="transmembrane region" description="Helical" evidence="6">
    <location>
        <begin position="40"/>
        <end position="60"/>
    </location>
</feature>
<organism evidence="7 8">
    <name type="scientific">Brachymonas denitrificans DSM 15123</name>
    <dbReference type="NCBI Taxonomy" id="1121117"/>
    <lineage>
        <taxon>Bacteria</taxon>
        <taxon>Pseudomonadati</taxon>
        <taxon>Pseudomonadota</taxon>
        <taxon>Betaproteobacteria</taxon>
        <taxon>Burkholderiales</taxon>
        <taxon>Comamonadaceae</taxon>
        <taxon>Brachymonas</taxon>
    </lineage>
</organism>
<evidence type="ECO:0000256" key="1">
    <source>
        <dbReference type="ARBA" id="ARBA00022475"/>
    </source>
</evidence>
<dbReference type="Proteomes" id="UP000199531">
    <property type="component" value="Unassembled WGS sequence"/>
</dbReference>
<evidence type="ECO:0000256" key="5">
    <source>
        <dbReference type="ARBA" id="ARBA00023136"/>
    </source>
</evidence>
<dbReference type="AlphaFoldDB" id="A0A1H8CXV5"/>
<evidence type="ECO:0000256" key="6">
    <source>
        <dbReference type="SAM" id="Phobius"/>
    </source>
</evidence>
<keyword evidence="4 6" id="KW-1133">Transmembrane helix</keyword>
<reference evidence="7 8" key="1">
    <citation type="submission" date="2016-10" db="EMBL/GenBank/DDBJ databases">
        <authorList>
            <person name="de Groot N.N."/>
        </authorList>
    </citation>
    <scope>NUCLEOTIDE SEQUENCE [LARGE SCALE GENOMIC DNA]</scope>
    <source>
        <strain evidence="7 8">DSM 15123</strain>
    </source>
</reference>
<dbReference type="GO" id="GO:0015221">
    <property type="term" value="F:lipopolysaccharide transmembrane transporter activity"/>
    <property type="evidence" value="ECO:0007669"/>
    <property type="project" value="InterPro"/>
</dbReference>
<dbReference type="OrthoDB" id="5298112at2"/>
<dbReference type="GO" id="GO:0030288">
    <property type="term" value="C:outer membrane-bounded periplasmic space"/>
    <property type="evidence" value="ECO:0007669"/>
    <property type="project" value="TreeGrafter"/>
</dbReference>
<keyword evidence="2" id="KW-0997">Cell inner membrane</keyword>
<keyword evidence="5 6" id="KW-0472">Membrane</keyword>
<gene>
    <name evidence="7" type="ORF">SAMN02745977_00078</name>
</gene>
<protein>
    <submittedName>
        <fullName evidence="7">Lipopolysaccharide export system protein LptC</fullName>
    </submittedName>
</protein>
<keyword evidence="3 6" id="KW-0812">Transmembrane</keyword>
<accession>A0A1H8CXV5</accession>
<dbReference type="InterPro" id="IPR010664">
    <property type="entry name" value="LipoPS_assembly_LptC-rel"/>
</dbReference>
<proteinExistence type="predicted"/>
<evidence type="ECO:0000256" key="2">
    <source>
        <dbReference type="ARBA" id="ARBA00022519"/>
    </source>
</evidence>
<dbReference type="PANTHER" id="PTHR37481">
    <property type="entry name" value="LIPOPOLYSACCHARIDE EXPORT SYSTEM PROTEIN LPTC"/>
    <property type="match status" value="1"/>
</dbReference>
<evidence type="ECO:0000256" key="4">
    <source>
        <dbReference type="ARBA" id="ARBA00022989"/>
    </source>
</evidence>
<dbReference type="InterPro" id="IPR052363">
    <property type="entry name" value="LPS_export_LptC"/>
</dbReference>
<keyword evidence="1" id="KW-1003">Cell membrane</keyword>
<dbReference type="Gene3D" id="2.60.450.10">
    <property type="entry name" value="Lipopolysaccharide (LPS) transport protein A like domain"/>
    <property type="match status" value="1"/>
</dbReference>
<dbReference type="NCBIfam" id="TIGR04409">
    <property type="entry name" value="LptC_YrbK"/>
    <property type="match status" value="1"/>
</dbReference>
<dbReference type="Pfam" id="PF06835">
    <property type="entry name" value="LptC"/>
    <property type="match status" value="1"/>
</dbReference>
<keyword evidence="8" id="KW-1185">Reference proteome</keyword>
<dbReference type="GO" id="GO:0005886">
    <property type="term" value="C:plasma membrane"/>
    <property type="evidence" value="ECO:0007669"/>
    <property type="project" value="InterPro"/>
</dbReference>
<dbReference type="InterPro" id="IPR026265">
    <property type="entry name" value="LptC"/>
</dbReference>
<dbReference type="EMBL" id="FOCW01000001">
    <property type="protein sequence ID" value="SEM99274.1"/>
    <property type="molecule type" value="Genomic_DNA"/>
</dbReference>
<name>A0A1H8CXV5_9BURK</name>
<dbReference type="STRING" id="1121117.SAMN02745977_00078"/>
<evidence type="ECO:0000256" key="3">
    <source>
        <dbReference type="ARBA" id="ARBA00022692"/>
    </source>
</evidence>
<evidence type="ECO:0000313" key="8">
    <source>
        <dbReference type="Proteomes" id="UP000199531"/>
    </source>
</evidence>
<sequence>MSTPQPPSSDSGLQLASVLRPLPAATSTPERLSDKIWRRLVDFMPVILVLLLVLATTWLVRSMPAAEEPRPAPPPNEPDYYMKEFSLRNFNPQGILQTEIQGAFGDHLPGNDTIRTQQLQSYSLDASGVVTRATADRSVSDSKGKDIELFDNVRVVRTDPRPDKNGQPRVPTVLESDYLHVINQQEHISTDRPVRITQGKDVINGSGLEYTADNKVLRVDGRVRAQIQPSPARQ</sequence>
<dbReference type="PANTHER" id="PTHR37481:SF1">
    <property type="entry name" value="LIPOPOLYSACCHARIDE EXPORT SYSTEM PROTEIN LPTC"/>
    <property type="match status" value="1"/>
</dbReference>
<evidence type="ECO:0000313" key="7">
    <source>
        <dbReference type="EMBL" id="SEM99274.1"/>
    </source>
</evidence>
<dbReference type="RefSeq" id="WP_091812713.1">
    <property type="nucleotide sequence ID" value="NZ_FOCW01000001.1"/>
</dbReference>
<dbReference type="GO" id="GO:0017089">
    <property type="term" value="F:glycolipid transfer activity"/>
    <property type="evidence" value="ECO:0007669"/>
    <property type="project" value="TreeGrafter"/>
</dbReference>